<comment type="caution">
    <text evidence="2">The sequence shown here is derived from an EMBL/GenBank/DDBJ whole genome shotgun (WGS) entry which is preliminary data.</text>
</comment>
<accession>A0A443S4A4</accession>
<proteinExistence type="predicted"/>
<reference evidence="2 3" key="1">
    <citation type="journal article" date="2018" name="Gigascience">
        <title>Genomes of trombidid mites reveal novel predicted allergens and laterally-transferred genes associated with secondary metabolism.</title>
        <authorList>
            <person name="Dong X."/>
            <person name="Chaisiri K."/>
            <person name="Xia D."/>
            <person name="Armstrong S.D."/>
            <person name="Fang Y."/>
            <person name="Donnelly M.J."/>
            <person name="Kadowaki T."/>
            <person name="McGarry J.W."/>
            <person name="Darby A.C."/>
            <person name="Makepeace B.L."/>
        </authorList>
    </citation>
    <scope>NUCLEOTIDE SEQUENCE [LARGE SCALE GENOMIC DNA]</scope>
    <source>
        <strain evidence="2">UoL-UT</strain>
    </source>
</reference>
<evidence type="ECO:0000313" key="3">
    <source>
        <dbReference type="Proteomes" id="UP000288716"/>
    </source>
</evidence>
<feature type="transmembrane region" description="Helical" evidence="1">
    <location>
        <begin position="12"/>
        <end position="32"/>
    </location>
</feature>
<gene>
    <name evidence="2" type="ORF">B4U80_14044</name>
</gene>
<dbReference type="Proteomes" id="UP000288716">
    <property type="component" value="Unassembled WGS sequence"/>
</dbReference>
<organism evidence="2 3">
    <name type="scientific">Leptotrombidium deliense</name>
    <dbReference type="NCBI Taxonomy" id="299467"/>
    <lineage>
        <taxon>Eukaryota</taxon>
        <taxon>Metazoa</taxon>
        <taxon>Ecdysozoa</taxon>
        <taxon>Arthropoda</taxon>
        <taxon>Chelicerata</taxon>
        <taxon>Arachnida</taxon>
        <taxon>Acari</taxon>
        <taxon>Acariformes</taxon>
        <taxon>Trombidiformes</taxon>
        <taxon>Prostigmata</taxon>
        <taxon>Anystina</taxon>
        <taxon>Parasitengona</taxon>
        <taxon>Trombiculoidea</taxon>
        <taxon>Trombiculidae</taxon>
        <taxon>Leptotrombidium</taxon>
    </lineage>
</organism>
<dbReference type="VEuPathDB" id="VectorBase:LDEU009680"/>
<dbReference type="STRING" id="299467.A0A443S4A4"/>
<dbReference type="EMBL" id="NCKV01009024">
    <property type="protein sequence ID" value="RWS22360.1"/>
    <property type="molecule type" value="Genomic_DNA"/>
</dbReference>
<keyword evidence="1" id="KW-0472">Membrane</keyword>
<evidence type="ECO:0000313" key="2">
    <source>
        <dbReference type="EMBL" id="RWS22360.1"/>
    </source>
</evidence>
<evidence type="ECO:0000256" key="1">
    <source>
        <dbReference type="SAM" id="Phobius"/>
    </source>
</evidence>
<dbReference type="AlphaFoldDB" id="A0A443S4A4"/>
<dbReference type="SUPFAM" id="SSF50923">
    <property type="entry name" value="Hemopexin-like domain"/>
    <property type="match status" value="1"/>
</dbReference>
<dbReference type="Gene3D" id="2.110.10.10">
    <property type="entry name" value="Hemopexin-like domain"/>
    <property type="match status" value="1"/>
</dbReference>
<protein>
    <submittedName>
        <fullName evidence="2">Matrix metalloproteinase-14-like isoform X1</fullName>
    </submittedName>
</protein>
<dbReference type="OrthoDB" id="406838at2759"/>
<keyword evidence="1" id="KW-1133">Transmembrane helix</keyword>
<dbReference type="InterPro" id="IPR036375">
    <property type="entry name" value="Hemopexin-like_dom_sf"/>
</dbReference>
<name>A0A443S4A4_9ACAR</name>
<keyword evidence="1" id="KW-0812">Transmembrane</keyword>
<sequence>MALYTSSFLTVFINVYVTLDSHVLIFSLLFIVDEHWLNIKHKQINVEIDALALFQKDSKFASGVVFTNFTFNYFSGYWDENGEFSTYPVLQGFLYPNELFFGCPQIFCFAADVDTVMLDKNDIGYVFRGKYFWNWYPSKMLTVRSAKQISTVFNGLPDHLDASFTNKDGITFVFKNNKVYKSDDKLKINYYVEKSQFKSIATNNLNAVWFHGIPKCKGLIQ</sequence>
<keyword evidence="3" id="KW-1185">Reference proteome</keyword>